<keyword evidence="7" id="KW-0067">ATP-binding</keyword>
<feature type="transmembrane region" description="Helical" evidence="12">
    <location>
        <begin position="300"/>
        <end position="318"/>
    </location>
</feature>
<evidence type="ECO:0000313" key="17">
    <source>
        <dbReference type="EMBL" id="RHD06982.1"/>
    </source>
</evidence>
<keyword evidence="6" id="KW-0788">Thiol protease</keyword>
<evidence type="ECO:0000313" key="19">
    <source>
        <dbReference type="Proteomes" id="UP000283981"/>
    </source>
</evidence>
<feature type="transmembrane region" description="Helical" evidence="12">
    <location>
        <begin position="161"/>
        <end position="181"/>
    </location>
</feature>
<dbReference type="InterPro" id="IPR036640">
    <property type="entry name" value="ABC1_TM_sf"/>
</dbReference>
<dbReference type="SUPFAM" id="SSF90123">
    <property type="entry name" value="ABC transporter transmembrane region"/>
    <property type="match status" value="1"/>
</dbReference>
<dbReference type="Proteomes" id="UP000284472">
    <property type="component" value="Unassembled WGS sequence"/>
</dbReference>
<dbReference type="PROSITE" id="PS00211">
    <property type="entry name" value="ABC_TRANSPORTER_1"/>
    <property type="match status" value="1"/>
</dbReference>
<dbReference type="CDD" id="cd18555">
    <property type="entry name" value="ABC_6TM_T1SS_like"/>
    <property type="match status" value="1"/>
</dbReference>
<keyword evidence="3" id="KW-1003">Cell membrane</keyword>
<comment type="subcellular location">
    <subcellularLocation>
        <location evidence="1">Cell membrane</location>
        <topology evidence="1">Multi-pass membrane protein</topology>
    </subcellularLocation>
</comment>
<comment type="caution">
    <text evidence="16">The sequence shown here is derived from an EMBL/GenBank/DDBJ whole genome shotgun (WGS) entry which is preliminary data.</text>
</comment>
<feature type="domain" description="ABC transmembrane type-1" evidence="14">
    <location>
        <begin position="162"/>
        <end position="443"/>
    </location>
</feature>
<evidence type="ECO:0000256" key="5">
    <source>
        <dbReference type="ARBA" id="ARBA00022741"/>
    </source>
</evidence>
<feature type="transmembrane region" description="Helical" evidence="12">
    <location>
        <begin position="196"/>
        <end position="215"/>
    </location>
</feature>
<keyword evidence="8" id="KW-0653">Protein transport</keyword>
<protein>
    <submittedName>
        <fullName evidence="16">Peptidase domain-containing ABC transporter</fullName>
    </submittedName>
</protein>
<keyword evidence="5" id="KW-0547">Nucleotide-binding</keyword>
<sequence length="722" mass="81987">MQKRVRFVEQSEHSECGITSVTMLLNYLGVNISLNSLRDKYGVPKGGNTLFHLKSILQEFGISTSGYRVSGLEFFKENNNPCILFWDHRHYVVFEKIIWNKVVIVDPAQGRKKYSYKEFLEHFSNMVLFPTDIDKTIIKNIKEEKEKNVLIDLLTKQKIKIIGLILLTILIQFFALGIPVITQRAVDNYMVLSQDMAILEVMIWIGAVFLTYYTLQVGRTLIVAKFQNFFERHLMTEFMKKIMSLPLNFFVNRSTGDLIFRSNLTTYIQQLLSSQLVTTVIDIVFVIAYLYLMISYSLELTIISMLGISIIVISSFINTKRYQNLTDKELLLHSKVHRTLVELFEGMETVKSIGAEKQFYEDWEKNFSEQLKVQMSKNRTLGFIGNISTATQFTMPLTIIGIGIYGISNNTLSVGELISFNAIATAFVTPIVTIMGAFSSIMLLRSYFGKLSEILEQKVVTDDEKTSFEEMYESIELRNVSFQYSKFEEPILKNINLSIGKNEKVAIVGPSGSGKSTLVKVLSGLYSPSEGEVLLNGKNIKELSQNSIRQKVSMVNQNPAIFNMSLKENILMNKTGVSDDTFLKAVDDARVDEIIQTLPMGFETQISEGGMNLSGGQMQRIAIARAIVNQPELMIMDEPTSALDNISENYIMNRVKEYNFPCVVVSHRLNTIQHFDRVIVMYQGKIVEEGSHQELMKKNGLYSYIYSGNLSLGSLKGEEAIE</sequence>
<dbReference type="Pfam" id="PF03412">
    <property type="entry name" value="Peptidase_C39"/>
    <property type="match status" value="1"/>
</dbReference>
<evidence type="ECO:0000256" key="9">
    <source>
        <dbReference type="ARBA" id="ARBA00022989"/>
    </source>
</evidence>
<evidence type="ECO:0000256" key="2">
    <source>
        <dbReference type="ARBA" id="ARBA00022448"/>
    </source>
</evidence>
<dbReference type="GO" id="GO:0005886">
    <property type="term" value="C:plasma membrane"/>
    <property type="evidence" value="ECO:0007669"/>
    <property type="project" value="UniProtKB-SubCell"/>
</dbReference>
<evidence type="ECO:0000256" key="11">
    <source>
        <dbReference type="ARBA" id="ARBA00043264"/>
    </source>
</evidence>
<feature type="transmembrane region" description="Helical" evidence="12">
    <location>
        <begin position="417"/>
        <end position="444"/>
    </location>
</feature>
<dbReference type="GO" id="GO:0006508">
    <property type="term" value="P:proteolysis"/>
    <property type="evidence" value="ECO:0007669"/>
    <property type="project" value="InterPro"/>
</dbReference>
<dbReference type="GO" id="GO:0016887">
    <property type="term" value="F:ATP hydrolysis activity"/>
    <property type="evidence" value="ECO:0007669"/>
    <property type="project" value="InterPro"/>
</dbReference>
<dbReference type="EMBL" id="QRIS01000037">
    <property type="protein sequence ID" value="RHG79587.1"/>
    <property type="molecule type" value="Genomic_DNA"/>
</dbReference>
<dbReference type="SMART" id="SM00382">
    <property type="entry name" value="AAA"/>
    <property type="match status" value="1"/>
</dbReference>
<dbReference type="GO" id="GO:0005524">
    <property type="term" value="F:ATP binding"/>
    <property type="evidence" value="ECO:0007669"/>
    <property type="project" value="UniProtKB-KW"/>
</dbReference>
<name>A0A412BQM4_MEDGN</name>
<dbReference type="GO" id="GO:0034040">
    <property type="term" value="F:ATPase-coupled lipid transmembrane transporter activity"/>
    <property type="evidence" value="ECO:0007669"/>
    <property type="project" value="TreeGrafter"/>
</dbReference>
<gene>
    <name evidence="18" type="ORF">DW243_15995</name>
    <name evidence="17" type="ORF">DW812_07660</name>
    <name evidence="16" type="ORF">DWY88_16340</name>
</gene>
<evidence type="ECO:0000256" key="8">
    <source>
        <dbReference type="ARBA" id="ARBA00022927"/>
    </source>
</evidence>
<dbReference type="GO" id="GO:0043213">
    <property type="term" value="P:bacteriocin transport"/>
    <property type="evidence" value="ECO:0007669"/>
    <property type="project" value="UniProtKB-KW"/>
</dbReference>
<dbReference type="Gene3D" id="3.40.50.300">
    <property type="entry name" value="P-loop containing nucleotide triphosphate hydrolases"/>
    <property type="match status" value="1"/>
</dbReference>
<feature type="transmembrane region" description="Helical" evidence="12">
    <location>
        <begin position="271"/>
        <end position="294"/>
    </location>
</feature>
<dbReference type="InterPro" id="IPR003439">
    <property type="entry name" value="ABC_transporter-like_ATP-bd"/>
</dbReference>
<keyword evidence="2" id="KW-0813">Transport</keyword>
<dbReference type="AlphaFoldDB" id="A0A412BQM4"/>
<dbReference type="Gene3D" id="3.90.70.10">
    <property type="entry name" value="Cysteine proteinases"/>
    <property type="match status" value="1"/>
</dbReference>
<dbReference type="GO" id="GO:0008234">
    <property type="term" value="F:cysteine-type peptidase activity"/>
    <property type="evidence" value="ECO:0007669"/>
    <property type="project" value="UniProtKB-KW"/>
</dbReference>
<dbReference type="InterPro" id="IPR011527">
    <property type="entry name" value="ABC1_TM_dom"/>
</dbReference>
<dbReference type="InterPro" id="IPR033839">
    <property type="entry name" value="Lacticin_481_peptidase"/>
</dbReference>
<evidence type="ECO:0000256" key="12">
    <source>
        <dbReference type="SAM" id="Phobius"/>
    </source>
</evidence>
<evidence type="ECO:0000259" key="14">
    <source>
        <dbReference type="PROSITE" id="PS50929"/>
    </source>
</evidence>
<evidence type="ECO:0000313" key="16">
    <source>
        <dbReference type="EMBL" id="RGQ59985.1"/>
    </source>
</evidence>
<feature type="transmembrane region" description="Helical" evidence="12">
    <location>
        <begin position="381"/>
        <end position="405"/>
    </location>
</feature>
<evidence type="ECO:0000256" key="4">
    <source>
        <dbReference type="ARBA" id="ARBA00022692"/>
    </source>
</evidence>
<dbReference type="GO" id="GO:0140359">
    <property type="term" value="F:ABC-type transporter activity"/>
    <property type="evidence" value="ECO:0007669"/>
    <property type="project" value="InterPro"/>
</dbReference>
<dbReference type="InterPro" id="IPR005074">
    <property type="entry name" value="Peptidase_C39"/>
</dbReference>
<feature type="domain" description="Peptidase C39" evidence="15">
    <location>
        <begin position="10"/>
        <end position="130"/>
    </location>
</feature>
<keyword evidence="6" id="KW-0645">Protease</keyword>
<dbReference type="Proteomes" id="UP000286137">
    <property type="component" value="Unassembled WGS sequence"/>
</dbReference>
<dbReference type="PROSITE" id="PS50990">
    <property type="entry name" value="PEPTIDASE_C39"/>
    <property type="match status" value="1"/>
</dbReference>
<evidence type="ECO:0000256" key="6">
    <source>
        <dbReference type="ARBA" id="ARBA00022807"/>
    </source>
</evidence>
<evidence type="ECO:0000256" key="1">
    <source>
        <dbReference type="ARBA" id="ARBA00004651"/>
    </source>
</evidence>
<dbReference type="GO" id="GO:0015031">
    <property type="term" value="P:protein transport"/>
    <property type="evidence" value="ECO:0007669"/>
    <property type="project" value="UniProtKB-KW"/>
</dbReference>
<dbReference type="PANTHER" id="PTHR24221:SF654">
    <property type="entry name" value="ATP-BINDING CASSETTE SUB-FAMILY B MEMBER 6"/>
    <property type="match status" value="1"/>
</dbReference>
<dbReference type="InterPro" id="IPR039421">
    <property type="entry name" value="Type_1_exporter"/>
</dbReference>
<evidence type="ECO:0000259" key="15">
    <source>
        <dbReference type="PROSITE" id="PS50990"/>
    </source>
</evidence>
<dbReference type="Pfam" id="PF00005">
    <property type="entry name" value="ABC_tran"/>
    <property type="match status" value="1"/>
</dbReference>
<dbReference type="RefSeq" id="WP_118014358.1">
    <property type="nucleotide sequence ID" value="NZ_BAABXJ010000003.1"/>
</dbReference>
<dbReference type="InterPro" id="IPR003593">
    <property type="entry name" value="AAA+_ATPase"/>
</dbReference>
<dbReference type="PROSITE" id="PS50929">
    <property type="entry name" value="ABC_TM1F"/>
    <property type="match status" value="1"/>
</dbReference>
<keyword evidence="11" id="KW-0080">Bacteriocin transport</keyword>
<reference evidence="19 20" key="1">
    <citation type="submission" date="2018-08" db="EMBL/GenBank/DDBJ databases">
        <title>A genome reference for cultivated species of the human gut microbiota.</title>
        <authorList>
            <person name="Zou Y."/>
            <person name="Xue W."/>
            <person name="Luo G."/>
        </authorList>
    </citation>
    <scope>NUCLEOTIDE SEQUENCE [LARGE SCALE GENOMIC DNA]</scope>
    <source>
        <strain evidence="16 21">AF27-4BH</strain>
        <strain evidence="18 19">AM21-18</strain>
        <strain evidence="17 20">AM32-6</strain>
    </source>
</reference>
<evidence type="ECO:0000256" key="7">
    <source>
        <dbReference type="ARBA" id="ARBA00022840"/>
    </source>
</evidence>
<dbReference type="EMBL" id="QSIR01000009">
    <property type="protein sequence ID" value="RHD06982.1"/>
    <property type="molecule type" value="Genomic_DNA"/>
</dbReference>
<dbReference type="Proteomes" id="UP000283981">
    <property type="component" value="Unassembled WGS sequence"/>
</dbReference>
<dbReference type="SUPFAM" id="SSF52540">
    <property type="entry name" value="P-loop containing nucleoside triphosphate hydrolases"/>
    <property type="match status" value="1"/>
</dbReference>
<accession>A0A412BQM4</accession>
<keyword evidence="6" id="KW-0378">Hydrolase</keyword>
<dbReference type="PANTHER" id="PTHR24221">
    <property type="entry name" value="ATP-BINDING CASSETTE SUB-FAMILY B"/>
    <property type="match status" value="1"/>
</dbReference>
<evidence type="ECO:0000259" key="13">
    <source>
        <dbReference type="PROSITE" id="PS50893"/>
    </source>
</evidence>
<keyword evidence="9 12" id="KW-1133">Transmembrane helix</keyword>
<dbReference type="InterPro" id="IPR017871">
    <property type="entry name" value="ABC_transporter-like_CS"/>
</dbReference>
<dbReference type="FunFam" id="3.40.50.300:FF:000299">
    <property type="entry name" value="ABC transporter ATP-binding protein/permease"/>
    <property type="match status" value="1"/>
</dbReference>
<organism evidence="16 21">
    <name type="scientific">Mediterraneibacter gnavus</name>
    <name type="common">Ruminococcus gnavus</name>
    <dbReference type="NCBI Taxonomy" id="33038"/>
    <lineage>
        <taxon>Bacteria</taxon>
        <taxon>Bacillati</taxon>
        <taxon>Bacillota</taxon>
        <taxon>Clostridia</taxon>
        <taxon>Lachnospirales</taxon>
        <taxon>Lachnospiraceae</taxon>
        <taxon>Mediterraneibacter</taxon>
    </lineage>
</organism>
<evidence type="ECO:0000313" key="18">
    <source>
        <dbReference type="EMBL" id="RHG79587.1"/>
    </source>
</evidence>
<evidence type="ECO:0000313" key="20">
    <source>
        <dbReference type="Proteomes" id="UP000284472"/>
    </source>
</evidence>
<evidence type="ECO:0000256" key="3">
    <source>
        <dbReference type="ARBA" id="ARBA00022475"/>
    </source>
</evidence>
<dbReference type="Gene3D" id="1.20.1560.10">
    <property type="entry name" value="ABC transporter type 1, transmembrane domain"/>
    <property type="match status" value="1"/>
</dbReference>
<keyword evidence="4 12" id="KW-0812">Transmembrane</keyword>
<dbReference type="PROSITE" id="PS50893">
    <property type="entry name" value="ABC_TRANSPORTER_2"/>
    <property type="match status" value="1"/>
</dbReference>
<feature type="domain" description="ABC transporter" evidence="13">
    <location>
        <begin position="475"/>
        <end position="708"/>
    </location>
</feature>
<proteinExistence type="predicted"/>
<dbReference type="Pfam" id="PF00664">
    <property type="entry name" value="ABC_membrane"/>
    <property type="match status" value="1"/>
</dbReference>
<dbReference type="CDD" id="cd02425">
    <property type="entry name" value="Peptidase_C39F"/>
    <property type="match status" value="1"/>
</dbReference>
<keyword evidence="10 12" id="KW-0472">Membrane</keyword>
<evidence type="ECO:0000313" key="21">
    <source>
        <dbReference type="Proteomes" id="UP000286137"/>
    </source>
</evidence>
<dbReference type="EMBL" id="QRTJ01000053">
    <property type="protein sequence ID" value="RGQ59985.1"/>
    <property type="molecule type" value="Genomic_DNA"/>
</dbReference>
<dbReference type="InterPro" id="IPR027417">
    <property type="entry name" value="P-loop_NTPase"/>
</dbReference>
<evidence type="ECO:0000256" key="10">
    <source>
        <dbReference type="ARBA" id="ARBA00023136"/>
    </source>
</evidence>